<name>A0ACC0YRW8_9ROSI</name>
<comment type="caution">
    <text evidence="1">The sequence shown here is derived from an EMBL/GenBank/DDBJ whole genome shotgun (WGS) entry which is preliminary data.</text>
</comment>
<reference evidence="2" key="1">
    <citation type="journal article" date="2023" name="G3 (Bethesda)">
        <title>Genome assembly and association tests identify interacting loci associated with vigor, precocity, and sex in interspecific pistachio rootstocks.</title>
        <authorList>
            <person name="Palmer W."/>
            <person name="Jacygrad E."/>
            <person name="Sagayaradj S."/>
            <person name="Cavanaugh K."/>
            <person name="Han R."/>
            <person name="Bertier L."/>
            <person name="Beede B."/>
            <person name="Kafkas S."/>
            <person name="Golino D."/>
            <person name="Preece J."/>
            <person name="Michelmore R."/>
        </authorList>
    </citation>
    <scope>NUCLEOTIDE SEQUENCE [LARGE SCALE GENOMIC DNA]</scope>
</reference>
<accession>A0ACC0YRW8</accession>
<dbReference type="EMBL" id="CM047740">
    <property type="protein sequence ID" value="KAJ0040006.1"/>
    <property type="molecule type" value="Genomic_DNA"/>
</dbReference>
<organism evidence="1 2">
    <name type="scientific">Pistacia integerrima</name>
    <dbReference type="NCBI Taxonomy" id="434235"/>
    <lineage>
        <taxon>Eukaryota</taxon>
        <taxon>Viridiplantae</taxon>
        <taxon>Streptophyta</taxon>
        <taxon>Embryophyta</taxon>
        <taxon>Tracheophyta</taxon>
        <taxon>Spermatophyta</taxon>
        <taxon>Magnoliopsida</taxon>
        <taxon>eudicotyledons</taxon>
        <taxon>Gunneridae</taxon>
        <taxon>Pentapetalae</taxon>
        <taxon>rosids</taxon>
        <taxon>malvids</taxon>
        <taxon>Sapindales</taxon>
        <taxon>Anacardiaceae</taxon>
        <taxon>Pistacia</taxon>
    </lineage>
</organism>
<protein>
    <submittedName>
        <fullName evidence="1">Uncharacterized protein</fullName>
    </submittedName>
</protein>
<proteinExistence type="predicted"/>
<evidence type="ECO:0000313" key="1">
    <source>
        <dbReference type="EMBL" id="KAJ0040006.1"/>
    </source>
</evidence>
<sequence>MLFQIAGGTGITPMLSDYLYHIANSGINLDRYHCFMPMFQQMIYCSNRSLTYMKLAIQIEDILHSVDKPSKNWKGRAGYISKDMVIKGLLSPSDDTLILFNPKLDSLSD</sequence>
<evidence type="ECO:0000313" key="2">
    <source>
        <dbReference type="Proteomes" id="UP001163603"/>
    </source>
</evidence>
<dbReference type="Proteomes" id="UP001163603">
    <property type="component" value="Chromosome 5"/>
</dbReference>
<keyword evidence="2" id="KW-1185">Reference proteome</keyword>
<gene>
    <name evidence="1" type="ORF">Pint_27181</name>
</gene>